<evidence type="ECO:0000313" key="3">
    <source>
        <dbReference type="EMBL" id="QRK82983.1"/>
    </source>
</evidence>
<protein>
    <submittedName>
        <fullName evidence="3">DUF1016 family protein</fullName>
    </submittedName>
</protein>
<dbReference type="InterPro" id="IPR041527">
    <property type="entry name" value="YhcG_N"/>
</dbReference>
<organism evidence="3 4">
    <name type="scientific">Pseudomonas granadensis</name>
    <dbReference type="NCBI Taxonomy" id="1421430"/>
    <lineage>
        <taxon>Bacteria</taxon>
        <taxon>Pseudomonadati</taxon>
        <taxon>Pseudomonadota</taxon>
        <taxon>Gammaproteobacteria</taxon>
        <taxon>Pseudomonadales</taxon>
        <taxon>Pseudomonadaceae</taxon>
        <taxon>Pseudomonas</taxon>
    </lineage>
</organism>
<dbReference type="Pfam" id="PF17761">
    <property type="entry name" value="DUF1016_N"/>
    <property type="match status" value="1"/>
</dbReference>
<dbReference type="EMBL" id="CP069352">
    <property type="protein sequence ID" value="QRK82983.1"/>
    <property type="molecule type" value="Genomic_DNA"/>
</dbReference>
<proteinExistence type="predicted"/>
<accession>A0ABX7GCZ1</accession>
<dbReference type="Proteomes" id="UP000663686">
    <property type="component" value="Chromosome"/>
</dbReference>
<feature type="domain" description="YhcG N-terminal" evidence="2">
    <location>
        <begin position="18"/>
        <end position="153"/>
    </location>
</feature>
<dbReference type="PANTHER" id="PTHR30547:SF5">
    <property type="entry name" value="NUCLEASE YHCG-RELATED"/>
    <property type="match status" value="1"/>
</dbReference>
<dbReference type="Pfam" id="PF06250">
    <property type="entry name" value="YhcG_C"/>
    <property type="match status" value="1"/>
</dbReference>
<dbReference type="PANTHER" id="PTHR30547">
    <property type="entry name" value="UNCHARACTERIZED PROTEIN YHCG-RELATED"/>
    <property type="match status" value="1"/>
</dbReference>
<dbReference type="Gene3D" id="3.40.1350.10">
    <property type="match status" value="1"/>
</dbReference>
<dbReference type="InterPro" id="IPR011856">
    <property type="entry name" value="tRNA_endonuc-like_dom_sf"/>
</dbReference>
<reference evidence="3 4" key="2">
    <citation type="submission" date="2021-03" db="EMBL/GenBank/DDBJ databases">
        <title>P. granadensis CT364 genome publication.</title>
        <authorList>
            <person name="Stach J."/>
            <person name="Montero-Calasanz Md.C."/>
        </authorList>
    </citation>
    <scope>NUCLEOTIDE SEQUENCE [LARGE SCALE GENOMIC DNA]</scope>
    <source>
        <strain evidence="3 4">CT364</strain>
    </source>
</reference>
<keyword evidence="4" id="KW-1185">Reference proteome</keyword>
<dbReference type="InterPro" id="IPR009362">
    <property type="entry name" value="YhcG_C"/>
</dbReference>
<evidence type="ECO:0000259" key="2">
    <source>
        <dbReference type="Pfam" id="PF17761"/>
    </source>
</evidence>
<feature type="domain" description="YhcG PDDEXK nuclease" evidence="1">
    <location>
        <begin position="174"/>
        <end position="326"/>
    </location>
</feature>
<name>A0ABX7GCZ1_9PSED</name>
<dbReference type="InterPro" id="IPR053148">
    <property type="entry name" value="PD-DEXK-like_domain"/>
</dbReference>
<evidence type="ECO:0000313" key="4">
    <source>
        <dbReference type="Proteomes" id="UP000663686"/>
    </source>
</evidence>
<reference evidence="3 4" key="1">
    <citation type="submission" date="2021-02" db="EMBL/GenBank/DDBJ databases">
        <authorList>
            <person name="Cea Torrescassana E."/>
        </authorList>
    </citation>
    <scope>NUCLEOTIDE SEQUENCE [LARGE SCALE GENOMIC DNA]</scope>
    <source>
        <strain evidence="3 4">CT364</strain>
    </source>
</reference>
<sequence length="341" mass="38921">MNASSLTGSSDGDRFNEVLALIHSSRHKAMQAVNTQLIELYWQVGAHISLKIARAEWGDSVVGQLADHLALTQPGLRGFTRSNLFRMRQFYETYHAEEKVAPLVRQLSWSHNLVIFSQCKRPEERAFYVRMAVREQWSRRELERQLKTALFERSVTDPAKASAALKRAHPAALEIIRDSYMVEFLDLPSAHSETDLHQGLLTRLKDFLIELGRDFCFVGSEYPLQVGGRDFALDLLFFHRGLNCLVAIELKVGRFEPEYLGKLDFYLEALDRNVRKPHENPAIGVLLCASKENEVVEYALNRSLSPALIAQYQTCLPDKQLLQAKLHEFYALDTAQMENAD</sequence>
<evidence type="ECO:0000259" key="1">
    <source>
        <dbReference type="Pfam" id="PF06250"/>
    </source>
</evidence>
<gene>
    <name evidence="3" type="ORF">JN757_20870</name>
</gene>
<dbReference type="RefSeq" id="WP_203419079.1">
    <property type="nucleotide sequence ID" value="NZ_CP069352.1"/>
</dbReference>